<dbReference type="AlphaFoldDB" id="A0AA38RWX1"/>
<feature type="signal peptide" evidence="3">
    <location>
        <begin position="1"/>
        <end position="19"/>
    </location>
</feature>
<gene>
    <name evidence="4" type="ORF">NKR19_g4635</name>
</gene>
<proteinExistence type="predicted"/>
<dbReference type="Proteomes" id="UP001174691">
    <property type="component" value="Unassembled WGS sequence"/>
</dbReference>
<dbReference type="SMART" id="SM01110">
    <property type="entry name" value="Cutinase"/>
    <property type="match status" value="1"/>
</dbReference>
<dbReference type="PANTHER" id="PTHR33630">
    <property type="entry name" value="CUTINASE RV1984C-RELATED-RELATED"/>
    <property type="match status" value="1"/>
</dbReference>
<dbReference type="EMBL" id="JANBVN010000059">
    <property type="protein sequence ID" value="KAJ9152190.1"/>
    <property type="molecule type" value="Genomic_DNA"/>
</dbReference>
<feature type="chain" id="PRO_5041295074" evidence="3">
    <location>
        <begin position="20"/>
        <end position="236"/>
    </location>
</feature>
<evidence type="ECO:0000256" key="3">
    <source>
        <dbReference type="SAM" id="SignalP"/>
    </source>
</evidence>
<dbReference type="InterPro" id="IPR029058">
    <property type="entry name" value="AB_hydrolase_fold"/>
</dbReference>
<sequence length="236" mass="24377">MKTLVLPSLLLLPLPLAIAQPDTNTNPSLSPHPNVCPQVHIFGARETTAPPGFGSAQTLVDLVTKAFPGTTSEAIDYPAAPGEQYGASVTAGIAAVVRQTEAFAALCPESVVIMHGYSQGAQIMDDAFCGGPDGSSLNSTEALVSDATAANVAAIVLMGDPRHVAGLAFNVGNATAAGFAARPSGFSCPQFEDRIQSYCDSPDPFCSNGSSIATHQGYGQEYGEQALEFILSKFIV</sequence>
<name>A0AA38RWX1_9PEZI</name>
<reference evidence="4" key="1">
    <citation type="submission" date="2022-07" db="EMBL/GenBank/DDBJ databases">
        <title>Fungi with potential for degradation of polypropylene.</title>
        <authorList>
            <person name="Gostincar C."/>
        </authorList>
    </citation>
    <scope>NUCLEOTIDE SEQUENCE</scope>
    <source>
        <strain evidence="4">EXF-13287</strain>
    </source>
</reference>
<keyword evidence="2" id="KW-1015">Disulfide bond</keyword>
<dbReference type="Pfam" id="PF01083">
    <property type="entry name" value="Cutinase"/>
    <property type="match status" value="1"/>
</dbReference>
<protein>
    <submittedName>
        <fullName evidence="4">Acetylxylan esterase At 0.90 angstrom resolution</fullName>
    </submittedName>
</protein>
<evidence type="ECO:0000256" key="1">
    <source>
        <dbReference type="ARBA" id="ARBA00022801"/>
    </source>
</evidence>
<organism evidence="4 5">
    <name type="scientific">Coniochaeta hoffmannii</name>
    <dbReference type="NCBI Taxonomy" id="91930"/>
    <lineage>
        <taxon>Eukaryota</taxon>
        <taxon>Fungi</taxon>
        <taxon>Dikarya</taxon>
        <taxon>Ascomycota</taxon>
        <taxon>Pezizomycotina</taxon>
        <taxon>Sordariomycetes</taxon>
        <taxon>Sordariomycetidae</taxon>
        <taxon>Coniochaetales</taxon>
        <taxon>Coniochaetaceae</taxon>
        <taxon>Coniochaeta</taxon>
    </lineage>
</organism>
<dbReference type="GO" id="GO:0052689">
    <property type="term" value="F:carboxylic ester hydrolase activity"/>
    <property type="evidence" value="ECO:0007669"/>
    <property type="project" value="UniProtKB-ARBA"/>
</dbReference>
<comment type="caution">
    <text evidence="4">The sequence shown here is derived from an EMBL/GenBank/DDBJ whole genome shotgun (WGS) entry which is preliminary data.</text>
</comment>
<dbReference type="SUPFAM" id="SSF53474">
    <property type="entry name" value="alpha/beta-Hydrolases"/>
    <property type="match status" value="1"/>
</dbReference>
<dbReference type="InterPro" id="IPR000675">
    <property type="entry name" value="Cutinase/axe"/>
</dbReference>
<keyword evidence="1" id="KW-0378">Hydrolase</keyword>
<keyword evidence="3" id="KW-0732">Signal</keyword>
<dbReference type="Gene3D" id="3.40.50.1820">
    <property type="entry name" value="alpha/beta hydrolase"/>
    <property type="match status" value="1"/>
</dbReference>
<evidence type="ECO:0000313" key="4">
    <source>
        <dbReference type="EMBL" id="KAJ9152190.1"/>
    </source>
</evidence>
<evidence type="ECO:0000313" key="5">
    <source>
        <dbReference type="Proteomes" id="UP001174691"/>
    </source>
</evidence>
<keyword evidence="5" id="KW-1185">Reference proteome</keyword>
<dbReference type="PANTHER" id="PTHR33630:SF13">
    <property type="entry name" value="ACETYLXYLAN ESTERASE"/>
    <property type="match status" value="1"/>
</dbReference>
<accession>A0AA38RWX1</accession>
<evidence type="ECO:0000256" key="2">
    <source>
        <dbReference type="ARBA" id="ARBA00023157"/>
    </source>
</evidence>